<dbReference type="GO" id="GO:0005777">
    <property type="term" value="C:peroxisome"/>
    <property type="evidence" value="ECO:0007669"/>
    <property type="project" value="TreeGrafter"/>
</dbReference>
<dbReference type="AlphaFoldDB" id="A0A9P0A4R8"/>
<dbReference type="PANTHER" id="PTHR11011:SF60">
    <property type="entry name" value="FATTY ACYL-COA REDUCTASE-RELATED"/>
    <property type="match status" value="1"/>
</dbReference>
<sequence length="512" mass="58450">MGIPVKPQNEEIDTYSDTIERICCNDGEGDVYEQNLSNASNPSSVIQRFYEGANVLVTGSTSFLGMALIEKLLRSCPGINRVYLLIRKVNGQPAEKRATVMFQSPLFLPLLENNATILEKVCVLEGDLEGPMLGIGSEELEMIRKKVNVIFHIASASKPNETLRRAYFLNVNSTSEIVTLAESMHNLKAFVYSSTAFIHLHLKSERVQEKFFPALYMPSQMMAALKTVNDVAVAGLTKLILGKVPNTHVLTKIMAEEVIREKLGRLPIAIYRPSLVMNSYKEPVCGWNRSFHGVGALFFRLGLSALRIPKMSSHHRINIIPVDKCACALVALPWHIHSLRREKVDVTPIYNHVTDRNPVTWTRARSLMLRNIRIKWMLSNLMQKIMQLIRNNQIVQKLKFLLAKIVSLLPVTADVKQLSPPLRLRELYMKIGMSSEQLTSFTQRDLRFEDDNMQCLWSHMSMTDRSIYPLNVFDLDWDEYFRYVTTGFSCHVLKNLHDITGYAKDYEEKKIL</sequence>
<dbReference type="GO" id="GO:0080019">
    <property type="term" value="F:alcohol-forming very long-chain fatty acyl-CoA reductase activity"/>
    <property type="evidence" value="ECO:0007669"/>
    <property type="project" value="InterPro"/>
</dbReference>
<dbReference type="GO" id="GO:0102965">
    <property type="term" value="F:alcohol-forming long-chain fatty acyl-CoA reductase activity"/>
    <property type="evidence" value="ECO:0007669"/>
    <property type="project" value="UniProtKB-EC"/>
</dbReference>
<evidence type="ECO:0000256" key="1">
    <source>
        <dbReference type="ARBA" id="ARBA00005928"/>
    </source>
</evidence>
<dbReference type="EMBL" id="OU963863">
    <property type="protein sequence ID" value="CAH0385678.1"/>
    <property type="molecule type" value="Genomic_DNA"/>
</dbReference>
<keyword evidence="2 4" id="KW-0444">Lipid biosynthesis</keyword>
<dbReference type="GO" id="GO:0035336">
    <property type="term" value="P:long-chain fatty-acyl-CoA metabolic process"/>
    <property type="evidence" value="ECO:0007669"/>
    <property type="project" value="TreeGrafter"/>
</dbReference>
<keyword evidence="4" id="KW-0560">Oxidoreductase</keyword>
<evidence type="ECO:0000256" key="2">
    <source>
        <dbReference type="ARBA" id="ARBA00022516"/>
    </source>
</evidence>
<keyword evidence="4" id="KW-0521">NADP</keyword>
<evidence type="ECO:0000256" key="4">
    <source>
        <dbReference type="RuleBase" id="RU363097"/>
    </source>
</evidence>
<proteinExistence type="inferred from homology"/>
<organism evidence="7 8">
    <name type="scientific">Bemisia tabaci</name>
    <name type="common">Sweetpotato whitefly</name>
    <name type="synonym">Aleurodes tabaci</name>
    <dbReference type="NCBI Taxonomy" id="7038"/>
    <lineage>
        <taxon>Eukaryota</taxon>
        <taxon>Metazoa</taxon>
        <taxon>Ecdysozoa</taxon>
        <taxon>Arthropoda</taxon>
        <taxon>Hexapoda</taxon>
        <taxon>Insecta</taxon>
        <taxon>Pterygota</taxon>
        <taxon>Neoptera</taxon>
        <taxon>Paraneoptera</taxon>
        <taxon>Hemiptera</taxon>
        <taxon>Sternorrhyncha</taxon>
        <taxon>Aleyrodoidea</taxon>
        <taxon>Aleyrodidae</taxon>
        <taxon>Aleyrodinae</taxon>
        <taxon>Bemisia</taxon>
    </lineage>
</organism>
<keyword evidence="8" id="KW-1185">Reference proteome</keyword>
<dbReference type="CDD" id="cd09071">
    <property type="entry name" value="FAR_C"/>
    <property type="match status" value="1"/>
</dbReference>
<dbReference type="InterPro" id="IPR026055">
    <property type="entry name" value="FAR"/>
</dbReference>
<comment type="catalytic activity">
    <reaction evidence="4">
        <text>a long-chain fatty acyl-CoA + 2 NADPH + 2 H(+) = a long-chain primary fatty alcohol + 2 NADP(+) + CoA</text>
        <dbReference type="Rhea" id="RHEA:52716"/>
        <dbReference type="ChEBI" id="CHEBI:15378"/>
        <dbReference type="ChEBI" id="CHEBI:57287"/>
        <dbReference type="ChEBI" id="CHEBI:57783"/>
        <dbReference type="ChEBI" id="CHEBI:58349"/>
        <dbReference type="ChEBI" id="CHEBI:77396"/>
        <dbReference type="ChEBI" id="CHEBI:83139"/>
        <dbReference type="EC" id="1.2.1.84"/>
    </reaction>
</comment>
<evidence type="ECO:0000256" key="3">
    <source>
        <dbReference type="ARBA" id="ARBA00023098"/>
    </source>
</evidence>
<dbReference type="InterPro" id="IPR036291">
    <property type="entry name" value="NAD(P)-bd_dom_sf"/>
</dbReference>
<dbReference type="Proteomes" id="UP001152759">
    <property type="component" value="Chromosome 2"/>
</dbReference>
<evidence type="ECO:0000259" key="6">
    <source>
        <dbReference type="Pfam" id="PF07993"/>
    </source>
</evidence>
<evidence type="ECO:0000313" key="8">
    <source>
        <dbReference type="Proteomes" id="UP001152759"/>
    </source>
</evidence>
<gene>
    <name evidence="7" type="ORF">BEMITA_LOCUS4878</name>
</gene>
<protein>
    <recommendedName>
        <fullName evidence="4">Fatty acyl-CoA reductase</fullName>
        <ecNumber evidence="4">1.2.1.84</ecNumber>
    </recommendedName>
</protein>
<dbReference type="KEGG" id="btab:109039778"/>
<accession>A0A9P0A4R8</accession>
<evidence type="ECO:0000259" key="5">
    <source>
        <dbReference type="Pfam" id="PF03015"/>
    </source>
</evidence>
<comment type="similarity">
    <text evidence="1 4">Belongs to the fatty acyl-CoA reductase family.</text>
</comment>
<dbReference type="Pfam" id="PF03015">
    <property type="entry name" value="Sterile"/>
    <property type="match status" value="1"/>
</dbReference>
<dbReference type="EC" id="1.2.1.84" evidence="4"/>
<feature type="domain" description="Thioester reductase (TE)" evidence="6">
    <location>
        <begin position="57"/>
        <end position="328"/>
    </location>
</feature>
<dbReference type="InterPro" id="IPR013120">
    <property type="entry name" value="FAR_NAD-bd"/>
</dbReference>
<dbReference type="Gene3D" id="3.40.50.720">
    <property type="entry name" value="NAD(P)-binding Rossmann-like Domain"/>
    <property type="match status" value="1"/>
</dbReference>
<evidence type="ECO:0000313" key="7">
    <source>
        <dbReference type="EMBL" id="CAH0385678.1"/>
    </source>
</evidence>
<name>A0A9P0A4R8_BEMTA</name>
<dbReference type="SUPFAM" id="SSF51735">
    <property type="entry name" value="NAD(P)-binding Rossmann-fold domains"/>
    <property type="match status" value="1"/>
</dbReference>
<dbReference type="Pfam" id="PF07993">
    <property type="entry name" value="NAD_binding_4"/>
    <property type="match status" value="1"/>
</dbReference>
<keyword evidence="3 4" id="KW-0443">Lipid metabolism</keyword>
<reference evidence="7" key="1">
    <citation type="submission" date="2021-12" db="EMBL/GenBank/DDBJ databases">
        <authorList>
            <person name="King R."/>
        </authorList>
    </citation>
    <scope>NUCLEOTIDE SEQUENCE</scope>
</reference>
<dbReference type="InterPro" id="IPR033640">
    <property type="entry name" value="FAR_C"/>
</dbReference>
<comment type="function">
    <text evidence="4">Catalyzes the reduction of fatty acyl-CoA to fatty alcohols.</text>
</comment>
<dbReference type="PANTHER" id="PTHR11011">
    <property type="entry name" value="MALE STERILITY PROTEIN 2-RELATED"/>
    <property type="match status" value="1"/>
</dbReference>
<feature type="domain" description="Fatty acyl-CoA reductase C-terminal" evidence="5">
    <location>
        <begin position="422"/>
        <end position="494"/>
    </location>
</feature>